<accession>A0ACD5ALI0</accession>
<name>A0ACD5ALI0_9ACTN</name>
<sequence>MRRSELTGADGGWAGLELEVSDRPRPGLCPYVAEGGRLLLRRGDGAPVLLARVEDGDQGVDFLRTGGFRSPLPPLRADEARRVPGSAGWAHRFAEALNRSPDSPVHDGRWALWDASPFQRWKPASMDSAEYWRELLVEGDPDGYVDWFVHNGSWEVLPLRAWPEASDARVKAYRRQVREGVLPPVLLWWCSGLDTHVVLDGHARLAAALAEDTAPPLLELVRLAPADDVAADTAAAVAAYERELDRFATLRVTRGTHVPDGAALAGPVLARDLGRARTGHRPSWAWPLPGRVAEWQRVARESDAGWADRVT</sequence>
<gene>
    <name evidence="1" type="ORF">V2W30_35360</name>
</gene>
<keyword evidence="2" id="KW-1185">Reference proteome</keyword>
<dbReference type="EMBL" id="CP146022">
    <property type="protein sequence ID" value="WWQ68090.1"/>
    <property type="molecule type" value="Genomic_DNA"/>
</dbReference>
<evidence type="ECO:0000313" key="1">
    <source>
        <dbReference type="EMBL" id="WWQ68090.1"/>
    </source>
</evidence>
<protein>
    <submittedName>
        <fullName evidence="1">Uncharacterized protein</fullName>
    </submittedName>
</protein>
<dbReference type="Proteomes" id="UP001432251">
    <property type="component" value="Chromosome"/>
</dbReference>
<proteinExistence type="predicted"/>
<organism evidence="1 2">
    <name type="scientific">Streptomyces citrinus</name>
    <dbReference type="NCBI Taxonomy" id="3118173"/>
    <lineage>
        <taxon>Bacteria</taxon>
        <taxon>Bacillati</taxon>
        <taxon>Actinomycetota</taxon>
        <taxon>Actinomycetes</taxon>
        <taxon>Kitasatosporales</taxon>
        <taxon>Streptomycetaceae</taxon>
        <taxon>Streptomyces</taxon>
    </lineage>
</organism>
<reference evidence="1" key="1">
    <citation type="journal article" date="2025" name="Int. J. Syst. Evol. Microbiol.">
        <title>Streptomyces citrinus sp. nov., with yellow diffusible pigment.</title>
        <authorList>
            <person name="He Y."/>
            <person name="Yang E."/>
            <person name="Xu J."/>
            <person name="Sun Y."/>
            <person name="Sun L."/>
        </authorList>
    </citation>
    <scope>NUCLEOTIDE SEQUENCE</scope>
    <source>
        <strain evidence="1">Q6</strain>
    </source>
</reference>
<evidence type="ECO:0000313" key="2">
    <source>
        <dbReference type="Proteomes" id="UP001432251"/>
    </source>
</evidence>